<reference evidence="1 2" key="1">
    <citation type="submission" date="2022-05" db="EMBL/GenBank/DDBJ databases">
        <title>Chromosome-level reference genomes for two strains of Caenorhabditis briggsae: an improved platform for comparative genomics.</title>
        <authorList>
            <person name="Stevens L."/>
            <person name="Andersen E.C."/>
        </authorList>
    </citation>
    <scope>NUCLEOTIDE SEQUENCE [LARGE SCALE GENOMIC DNA]</scope>
    <source>
        <strain evidence="1">QX1410_ONT</strain>
        <tissue evidence="1">Whole-organism</tissue>
    </source>
</reference>
<accession>A0AAE9E0N4</accession>
<dbReference type="AlphaFoldDB" id="A0AAE9E0N4"/>
<evidence type="ECO:0000313" key="1">
    <source>
        <dbReference type="EMBL" id="ULU14265.1"/>
    </source>
</evidence>
<name>A0AAE9E0N4_CAEBR</name>
<proteinExistence type="predicted"/>
<protein>
    <submittedName>
        <fullName evidence="1">Uncharacterized protein</fullName>
    </submittedName>
</protein>
<gene>
    <name evidence="1" type="ORF">L3Y34_016649</name>
</gene>
<sequence>MHITHIISSQRSQFARQMLAYLPDLFFFSSDGPQERWHMRRAVEEWDTNKRPDMAYHAIFQAANARLQKYFLAMGARIQHEKARDWAVNHLFDETIKKDISFDGVESMGKTLDAGWNSACRWNKHRKRTADPSLPPMGDPETWKTDFKNVTNFLDGLDALATHELLKEDLLKALIESPLPENIGYVKETWEETYEGEKYTVNHHWNLFGTHREDPSLKMPKMG</sequence>
<dbReference type="Proteomes" id="UP000827892">
    <property type="component" value="Chromosome I"/>
</dbReference>
<organism evidence="1 2">
    <name type="scientific">Caenorhabditis briggsae</name>
    <dbReference type="NCBI Taxonomy" id="6238"/>
    <lineage>
        <taxon>Eukaryota</taxon>
        <taxon>Metazoa</taxon>
        <taxon>Ecdysozoa</taxon>
        <taxon>Nematoda</taxon>
        <taxon>Chromadorea</taxon>
        <taxon>Rhabditida</taxon>
        <taxon>Rhabditina</taxon>
        <taxon>Rhabditomorpha</taxon>
        <taxon>Rhabditoidea</taxon>
        <taxon>Rhabditidae</taxon>
        <taxon>Peloderinae</taxon>
        <taxon>Caenorhabditis</taxon>
    </lineage>
</organism>
<evidence type="ECO:0000313" key="2">
    <source>
        <dbReference type="Proteomes" id="UP000827892"/>
    </source>
</evidence>
<dbReference type="EMBL" id="CP090891">
    <property type="protein sequence ID" value="ULU14265.1"/>
    <property type="molecule type" value="Genomic_DNA"/>
</dbReference>